<dbReference type="PANTHER" id="PTHR42830">
    <property type="entry name" value="OSMOTICALLY INDUCIBLE FAMILY PROTEIN"/>
    <property type="match status" value="1"/>
</dbReference>
<dbReference type="InterPro" id="IPR019904">
    <property type="entry name" value="Peroxiredoxin_OsmC"/>
</dbReference>
<accession>A0A1G6GQB4</accession>
<dbReference type="InterPro" id="IPR003718">
    <property type="entry name" value="OsmC/Ohr_fam"/>
</dbReference>
<dbReference type="NCBIfam" id="TIGR03562">
    <property type="entry name" value="osmo_induc_OsmC"/>
    <property type="match status" value="1"/>
</dbReference>
<organism evidence="1 2">
    <name type="scientific">Raineyella antarctica</name>
    <dbReference type="NCBI Taxonomy" id="1577474"/>
    <lineage>
        <taxon>Bacteria</taxon>
        <taxon>Bacillati</taxon>
        <taxon>Actinomycetota</taxon>
        <taxon>Actinomycetes</taxon>
        <taxon>Propionibacteriales</taxon>
        <taxon>Propionibacteriaceae</taxon>
        <taxon>Raineyella</taxon>
    </lineage>
</organism>
<keyword evidence="2" id="KW-1185">Reference proteome</keyword>
<dbReference type="EMBL" id="FMYF01000004">
    <property type="protein sequence ID" value="SDB83406.1"/>
    <property type="molecule type" value="Genomic_DNA"/>
</dbReference>
<reference evidence="1 2" key="1">
    <citation type="submission" date="2016-06" db="EMBL/GenBank/DDBJ databases">
        <authorList>
            <person name="Olsen C.W."/>
            <person name="Carey S."/>
            <person name="Hinshaw L."/>
            <person name="Karasin A.I."/>
        </authorList>
    </citation>
    <scope>NUCLEOTIDE SEQUENCE [LARGE SCALE GENOMIC DNA]</scope>
    <source>
        <strain evidence="1 2">LZ-22</strain>
    </source>
</reference>
<gene>
    <name evidence="1" type="ORF">GA0111570_104135</name>
</gene>
<dbReference type="AlphaFoldDB" id="A0A1G6GQB4"/>
<evidence type="ECO:0000313" key="2">
    <source>
        <dbReference type="Proteomes" id="UP000199086"/>
    </source>
</evidence>
<sequence length="142" mass="14407">MGNLTSSTSTTHWDGDLMSGSGTTALTTSGIASFDVSWAKRAEAGADATNPEELLAASYATCFTMALANKLAGNDFPPNSIDTSVTVTFNVGVGIEKIAINVKGDVPGMSDAEFGAAAKWAKENCPIGAALGAVTDKELTVG</sequence>
<dbReference type="InterPro" id="IPR036102">
    <property type="entry name" value="OsmC/Ohrsf"/>
</dbReference>
<dbReference type="OrthoDB" id="9807532at2"/>
<proteinExistence type="predicted"/>
<dbReference type="GO" id="GO:0006979">
    <property type="term" value="P:response to oxidative stress"/>
    <property type="evidence" value="ECO:0007669"/>
    <property type="project" value="InterPro"/>
</dbReference>
<dbReference type="PANTHER" id="PTHR42830:SF1">
    <property type="entry name" value="OSMOTICALLY INDUCIBLE FAMILY PROTEIN"/>
    <property type="match status" value="1"/>
</dbReference>
<evidence type="ECO:0000313" key="1">
    <source>
        <dbReference type="EMBL" id="SDB83406.1"/>
    </source>
</evidence>
<dbReference type="InterPro" id="IPR015946">
    <property type="entry name" value="KH_dom-like_a/b"/>
</dbReference>
<dbReference type="Proteomes" id="UP000199086">
    <property type="component" value="Unassembled WGS sequence"/>
</dbReference>
<dbReference type="InterPro" id="IPR052707">
    <property type="entry name" value="OsmC_Ohr_Peroxiredoxin"/>
</dbReference>
<name>A0A1G6GQB4_9ACTN</name>
<dbReference type="STRING" id="1577474.GA0111570_104135"/>
<protein>
    <submittedName>
        <fullName evidence="1">Osmotically inducible protein OsmC</fullName>
    </submittedName>
</protein>
<dbReference type="SUPFAM" id="SSF82784">
    <property type="entry name" value="OsmC-like"/>
    <property type="match status" value="1"/>
</dbReference>
<dbReference type="RefSeq" id="WP_092608665.1">
    <property type="nucleotide sequence ID" value="NZ_FMYF01000004.1"/>
</dbReference>
<dbReference type="GO" id="GO:0004601">
    <property type="term" value="F:peroxidase activity"/>
    <property type="evidence" value="ECO:0007669"/>
    <property type="project" value="InterPro"/>
</dbReference>
<dbReference type="Gene3D" id="3.30.300.20">
    <property type="match status" value="1"/>
</dbReference>
<dbReference type="Pfam" id="PF02566">
    <property type="entry name" value="OsmC"/>
    <property type="match status" value="1"/>
</dbReference>